<sequence>MKSGCLNVYSGNRLILSQAVCTYKLNGNNNSVREIKTCRFQQRPVKDSFGKGIMTVITLSNSPAKTEQVFWTYPDKEFFFLQTRLIGKNLSTNDIVPLAGSLPQQQGDWRSLFVPFDNDTFISYDSKILKPPFRNMSSEVSVTYDDQTRNGLVIGSIEHELWKTGIETAWLADQTPGIKVRAGFTDAGITRDDMHHGLVRGDTICSPRIFIGYFDDWRSGMEDFAIASRKAEPAFVFNWTEATPLGWNSWGVMQDRINFDKAIGVANFFADTLKAFRLGGTAFIDLDSFWDKMVRNHTDFSRLKAFADSCLAKGLQPGIYWAPFTDWGWKSGPGRRAEGGDYTFGELWTKTLNGYHDIDGARALDPTHPGTLRRIDYFIDKFKACGFKMIKIDFLGHAAAESTHFHDTTVTTGMQAFRKGMEYLVNRLDGQMLIYAAISPSLATGRYAHSRRIACDAFKTIDHTHYTLNGVTYGWWQTYLYNYIDADHVVLDTEKDGVNRARFLSSVITGTCFTGDDFSLQGQWSARAQQLFQHPEILAVIKNGKAFRPLDCKPGKEAAEIFTRKIGAHYYVAIFNYGKPVKNYAIDFNRLGIPFKRAECTDLLTRGRSNAYSMLHVSLPGEDATLIRISQTQN</sequence>
<reference evidence="4 5" key="1">
    <citation type="submission" date="2023-07" db="EMBL/GenBank/DDBJ databases">
        <title>Sorghum-associated microbial communities from plants grown in Nebraska, USA.</title>
        <authorList>
            <person name="Schachtman D."/>
        </authorList>
    </citation>
    <scope>NUCLEOTIDE SEQUENCE [LARGE SCALE GENOMIC DNA]</scope>
    <source>
        <strain evidence="4 5">3262</strain>
    </source>
</reference>
<protein>
    <submittedName>
        <fullName evidence="4">Alpha-galactosidase</fullName>
        <ecNumber evidence="4">3.2.1.22</ecNumber>
    </submittedName>
</protein>
<name>A0ABU1TER2_9SPHI</name>
<comment type="caution">
    <text evidence="4">The sequence shown here is derived from an EMBL/GenBank/DDBJ whole genome shotgun (WGS) entry which is preliminary data.</text>
</comment>
<evidence type="ECO:0000256" key="3">
    <source>
        <dbReference type="ARBA" id="ARBA00023295"/>
    </source>
</evidence>
<evidence type="ECO:0000313" key="4">
    <source>
        <dbReference type="EMBL" id="MDR6943744.1"/>
    </source>
</evidence>
<dbReference type="Proteomes" id="UP001247620">
    <property type="component" value="Unassembled WGS sequence"/>
</dbReference>
<keyword evidence="4" id="KW-0067">ATP-binding</keyword>
<proteinExistence type="inferred from homology"/>
<evidence type="ECO:0000256" key="1">
    <source>
        <dbReference type="ARBA" id="ARBA00009743"/>
    </source>
</evidence>
<dbReference type="InterPro" id="IPR002241">
    <property type="entry name" value="Glyco_hydro_27"/>
</dbReference>
<dbReference type="EMBL" id="JAVDUU010000003">
    <property type="protein sequence ID" value="MDR6943744.1"/>
    <property type="molecule type" value="Genomic_DNA"/>
</dbReference>
<dbReference type="GO" id="GO:0005524">
    <property type="term" value="F:ATP binding"/>
    <property type="evidence" value="ECO:0007669"/>
    <property type="project" value="UniProtKB-KW"/>
</dbReference>
<keyword evidence="4" id="KW-0547">Nucleotide-binding</keyword>
<dbReference type="InterPro" id="IPR017853">
    <property type="entry name" value="GH"/>
</dbReference>
<evidence type="ECO:0000313" key="5">
    <source>
        <dbReference type="Proteomes" id="UP001247620"/>
    </source>
</evidence>
<dbReference type="RefSeq" id="WP_310098550.1">
    <property type="nucleotide sequence ID" value="NZ_JAVDUU010000003.1"/>
</dbReference>
<dbReference type="InterPro" id="IPR013785">
    <property type="entry name" value="Aldolase_TIM"/>
</dbReference>
<dbReference type="EC" id="3.2.1.22" evidence="4"/>
<gene>
    <name evidence="4" type="ORF">J2W55_003597</name>
</gene>
<dbReference type="GO" id="GO:0004557">
    <property type="term" value="F:alpha-galactosidase activity"/>
    <property type="evidence" value="ECO:0007669"/>
    <property type="project" value="UniProtKB-EC"/>
</dbReference>
<dbReference type="PANTHER" id="PTHR11452">
    <property type="entry name" value="ALPHA-GALACTOSIDASE/ALPHA-N-ACETYLGALACTOSAMINIDASE"/>
    <property type="match status" value="1"/>
</dbReference>
<keyword evidence="3 4" id="KW-0326">Glycosidase</keyword>
<accession>A0ABU1TER2</accession>
<evidence type="ECO:0000256" key="2">
    <source>
        <dbReference type="ARBA" id="ARBA00022801"/>
    </source>
</evidence>
<comment type="similarity">
    <text evidence="1">Belongs to the glycosyl hydrolase 27 family.</text>
</comment>
<keyword evidence="2 4" id="KW-0378">Hydrolase</keyword>
<dbReference type="PANTHER" id="PTHR11452:SF75">
    <property type="entry name" value="ALPHA-GALACTOSIDASE MEL1"/>
    <property type="match status" value="1"/>
</dbReference>
<organism evidence="4 5">
    <name type="scientific">Mucilaginibacter pocheonensis</name>
    <dbReference type="NCBI Taxonomy" id="398050"/>
    <lineage>
        <taxon>Bacteria</taxon>
        <taxon>Pseudomonadati</taxon>
        <taxon>Bacteroidota</taxon>
        <taxon>Sphingobacteriia</taxon>
        <taxon>Sphingobacteriales</taxon>
        <taxon>Sphingobacteriaceae</taxon>
        <taxon>Mucilaginibacter</taxon>
    </lineage>
</organism>
<keyword evidence="5" id="KW-1185">Reference proteome</keyword>
<dbReference type="Gene3D" id="3.20.20.70">
    <property type="entry name" value="Aldolase class I"/>
    <property type="match status" value="1"/>
</dbReference>
<dbReference type="SUPFAM" id="SSF51445">
    <property type="entry name" value="(Trans)glycosidases"/>
    <property type="match status" value="1"/>
</dbReference>